<dbReference type="Proteomes" id="UP000198282">
    <property type="component" value="Unassembled WGS sequence"/>
</dbReference>
<dbReference type="EMBL" id="FZOD01000020">
    <property type="protein sequence ID" value="SNS96191.1"/>
    <property type="molecule type" value="Genomic_DNA"/>
</dbReference>
<dbReference type="GO" id="GO:0006355">
    <property type="term" value="P:regulation of DNA-templated transcription"/>
    <property type="evidence" value="ECO:0007669"/>
    <property type="project" value="InterPro"/>
</dbReference>
<dbReference type="SUPFAM" id="SSF55781">
    <property type="entry name" value="GAF domain-like"/>
    <property type="match status" value="1"/>
</dbReference>
<dbReference type="Gene3D" id="3.30.450.40">
    <property type="match status" value="1"/>
</dbReference>
<proteinExistence type="predicted"/>
<dbReference type="Pfam" id="PF01590">
    <property type="entry name" value="GAF"/>
    <property type="match status" value="1"/>
</dbReference>
<protein>
    <submittedName>
        <fullName evidence="3">GAF domain-containing protein</fullName>
    </submittedName>
</protein>
<dbReference type="InterPro" id="IPR029016">
    <property type="entry name" value="GAF-like_dom_sf"/>
</dbReference>
<dbReference type="AlphaFoldDB" id="A0A239IRL6"/>
<dbReference type="SMART" id="SM00862">
    <property type="entry name" value="Trans_reg_C"/>
    <property type="match status" value="1"/>
</dbReference>
<feature type="domain" description="OmpR/PhoB-type" evidence="2">
    <location>
        <begin position="322"/>
        <end position="386"/>
    </location>
</feature>
<accession>A0A239IRL6</accession>
<dbReference type="GO" id="GO:0000160">
    <property type="term" value="P:phosphorelay signal transduction system"/>
    <property type="evidence" value="ECO:0007669"/>
    <property type="project" value="InterPro"/>
</dbReference>
<reference evidence="3 4" key="1">
    <citation type="submission" date="2017-06" db="EMBL/GenBank/DDBJ databases">
        <authorList>
            <person name="Kim H.J."/>
            <person name="Triplett B.A."/>
        </authorList>
    </citation>
    <scope>NUCLEOTIDE SEQUENCE [LARGE SCALE GENOMIC DNA]</scope>
    <source>
        <strain evidence="3 4">CGMCC 4.2132</strain>
    </source>
</reference>
<dbReference type="InterPro" id="IPR001867">
    <property type="entry name" value="OmpR/PhoB-type_DNA-bd"/>
</dbReference>
<evidence type="ECO:0000259" key="2">
    <source>
        <dbReference type="SMART" id="SM00862"/>
    </source>
</evidence>
<dbReference type="GO" id="GO:0003677">
    <property type="term" value="F:DNA binding"/>
    <property type="evidence" value="ECO:0007669"/>
    <property type="project" value="UniProtKB-KW"/>
</dbReference>
<sequence>MRDSHMSAVPVSELDAYSVRLRRMHEAVTGGERSVDEAPRNVISASWRRSLDAGIDPEVSSAPLAFEGEDIREIRSAHPLNELLPLVTETLLEATKESAHILMVADAEGRVLWRDGNHQIMDRADEVGLADGFHWGESAIGTNGMGTALETRRPVHIFAAEHLVKVLHLWSCSAAPIVDPDSGDVLGCIDVSGPTRTLHPATVALVEATARLAESHLTLRMIERDERLRSRHDKHLRALHGEPGALVTMTGRIVSGDHTRQWGHRIRLPETGDQVVLPGGQAALLEPLGDSFLLRLPGRAHGGPVLTLSFLGAERPSAHLDGVRLSLSLRHAEILALLALNPQGMTADQLSFHLYGDAGNPVTIRAEIHRLRAQLGPTVAAKPYRLVCTVEADFLDLRRLLATDEASPVGRGYGGPLLPRSEAPTLRRIREELEGQVRARLLLRGGPDDLWAYAETEYGKNDMNILERLVAMLPRGDHRAVAARIRLAGINLP</sequence>
<keyword evidence="1" id="KW-0238">DNA-binding</keyword>
<keyword evidence="4" id="KW-1185">Reference proteome</keyword>
<evidence type="ECO:0000313" key="3">
    <source>
        <dbReference type="EMBL" id="SNS96191.1"/>
    </source>
</evidence>
<gene>
    <name evidence="3" type="ORF">SAMN05216276_102083</name>
</gene>
<evidence type="ECO:0000256" key="1">
    <source>
        <dbReference type="ARBA" id="ARBA00023125"/>
    </source>
</evidence>
<name>A0A239IRL6_9ACTN</name>
<organism evidence="3 4">
    <name type="scientific">Streptosporangium subroseum</name>
    <dbReference type="NCBI Taxonomy" id="106412"/>
    <lineage>
        <taxon>Bacteria</taxon>
        <taxon>Bacillati</taxon>
        <taxon>Actinomycetota</taxon>
        <taxon>Actinomycetes</taxon>
        <taxon>Streptosporangiales</taxon>
        <taxon>Streptosporangiaceae</taxon>
        <taxon>Streptosporangium</taxon>
    </lineage>
</organism>
<dbReference type="InterPro" id="IPR003018">
    <property type="entry name" value="GAF"/>
</dbReference>
<evidence type="ECO:0000313" key="4">
    <source>
        <dbReference type="Proteomes" id="UP000198282"/>
    </source>
</evidence>